<proteinExistence type="inferred from homology"/>
<dbReference type="InterPro" id="IPR029069">
    <property type="entry name" value="HotDog_dom_sf"/>
</dbReference>
<dbReference type="SMR" id="A0A6P1E345"/>
<evidence type="ECO:0000259" key="3">
    <source>
        <dbReference type="Pfam" id="PF03061"/>
    </source>
</evidence>
<dbReference type="Gene3D" id="3.10.129.10">
    <property type="entry name" value="Hotdog Thioesterase"/>
    <property type="match status" value="1"/>
</dbReference>
<evidence type="ECO:0000313" key="4">
    <source>
        <dbReference type="EMBL" id="QHB50949.1"/>
    </source>
</evidence>
<dbReference type="SUPFAM" id="SSF54637">
    <property type="entry name" value="Thioesterase/thiol ester dehydrase-isomerase"/>
    <property type="match status" value="1"/>
</dbReference>
<dbReference type="GeneID" id="69056982"/>
<dbReference type="NCBIfam" id="TIGR00369">
    <property type="entry name" value="unchar_dom_1"/>
    <property type="match status" value="1"/>
</dbReference>
<dbReference type="PANTHER" id="PTHR43240:SF5">
    <property type="entry name" value="1,4-DIHYDROXY-2-NAPHTHOYL-COA THIOESTERASE 1"/>
    <property type="match status" value="1"/>
</dbReference>
<dbReference type="AlphaFoldDB" id="A0A6P1E345"/>
<evidence type="ECO:0000313" key="5">
    <source>
        <dbReference type="Proteomes" id="UP000465035"/>
    </source>
</evidence>
<dbReference type="EMBL" id="CP047121">
    <property type="protein sequence ID" value="QHB50949.1"/>
    <property type="molecule type" value="Genomic_DNA"/>
</dbReference>
<organism evidence="4 5">
    <name type="scientific">Lentilactobacillus hilgardii</name>
    <name type="common">Lactobacillus hilgardii</name>
    <dbReference type="NCBI Taxonomy" id="1588"/>
    <lineage>
        <taxon>Bacteria</taxon>
        <taxon>Bacillati</taxon>
        <taxon>Bacillota</taxon>
        <taxon>Bacilli</taxon>
        <taxon>Lactobacillales</taxon>
        <taxon>Lactobacillaceae</taxon>
        <taxon>Lentilactobacillus</taxon>
    </lineage>
</organism>
<comment type="similarity">
    <text evidence="1">Belongs to the thioesterase PaaI family.</text>
</comment>
<name>A0A6P1E345_LENHI</name>
<dbReference type="Proteomes" id="UP000465035">
    <property type="component" value="Chromosome"/>
</dbReference>
<dbReference type="CDD" id="cd03443">
    <property type="entry name" value="PaaI_thioesterase"/>
    <property type="match status" value="1"/>
</dbReference>
<evidence type="ECO:0000256" key="2">
    <source>
        <dbReference type="ARBA" id="ARBA00022801"/>
    </source>
</evidence>
<dbReference type="RefSeq" id="WP_003551539.1">
    <property type="nucleotide sequence ID" value="NZ_CABKOL010000106.1"/>
</dbReference>
<protein>
    <submittedName>
        <fullName evidence="4">Hotdog fold thioesterase</fullName>
    </submittedName>
</protein>
<dbReference type="GO" id="GO:0005829">
    <property type="term" value="C:cytosol"/>
    <property type="evidence" value="ECO:0007669"/>
    <property type="project" value="TreeGrafter"/>
</dbReference>
<reference evidence="4 5" key="1">
    <citation type="submission" date="2019-12" db="EMBL/GenBank/DDBJ databases">
        <title>Lactobacillus hilgardii FLUB.</title>
        <authorList>
            <person name="Gustaw K."/>
        </authorList>
    </citation>
    <scope>NUCLEOTIDE SEQUENCE [LARGE SCALE GENOMIC DNA]</scope>
    <source>
        <strain evidence="4 5">FLUB</strain>
    </source>
</reference>
<dbReference type="Pfam" id="PF03061">
    <property type="entry name" value="4HBT"/>
    <property type="match status" value="1"/>
</dbReference>
<accession>A0A6P1E345</accession>
<dbReference type="PANTHER" id="PTHR43240">
    <property type="entry name" value="1,4-DIHYDROXY-2-NAPHTHOYL-COA THIOESTERASE 1"/>
    <property type="match status" value="1"/>
</dbReference>
<keyword evidence="2" id="KW-0378">Hydrolase</keyword>
<feature type="domain" description="Thioesterase" evidence="3">
    <location>
        <begin position="34"/>
        <end position="108"/>
    </location>
</feature>
<sequence length="123" mass="13113">MSNLMETLGIKTISIDKTKVIISLEVSDSVKQPYGLLHGGVNAVMAETAASLGANQNVGPDEYAVGVSINTQHLLPVTSGLIIATATPLQLGHRIQTWQVTITNYDQLTSTSTVILTNHTNKK</sequence>
<evidence type="ECO:0000256" key="1">
    <source>
        <dbReference type="ARBA" id="ARBA00008324"/>
    </source>
</evidence>
<gene>
    <name evidence="4" type="ORF">GQR93_01270</name>
</gene>
<dbReference type="InterPro" id="IPR003736">
    <property type="entry name" value="PAAI_dom"/>
</dbReference>
<dbReference type="InterPro" id="IPR006683">
    <property type="entry name" value="Thioestr_dom"/>
</dbReference>
<dbReference type="GO" id="GO:0061522">
    <property type="term" value="F:1,4-dihydroxy-2-naphthoyl-CoA thioesterase activity"/>
    <property type="evidence" value="ECO:0007669"/>
    <property type="project" value="TreeGrafter"/>
</dbReference>